<sequence length="277" mass="30837">MFPFDGAYIDVSNGKLVRPKHHSGKEKKDHKDTSKTSAHSSKKHHHESPKAQASHAHSSTTHEEHPPHHTAEDWKDHDPALRIPYSSTDYESEAVCALSAAKLVTSPNFCWEDALWAGCSRHLTGWSNVKARVGLGTTKRLCSVVLDTGSPFSIMRPDHAREIPGAKICPCESPFKLHSWDQEDVQLEVTEYAVFHMFIPEHLGRPNEDRRWARIVVRAFCVPGTSDTLSLVIGSSVMAQEGITIDLKNGVGVVSPGDLEFRLDMGYNPEAPNRNFE</sequence>
<dbReference type="Proteomes" id="UP000249661">
    <property type="component" value="Unassembled WGS sequence"/>
</dbReference>
<organism evidence="1 2">
    <name type="scientific">Aspergillus aculeatinus CBS 121060</name>
    <dbReference type="NCBI Taxonomy" id="1448322"/>
    <lineage>
        <taxon>Eukaryota</taxon>
        <taxon>Fungi</taxon>
        <taxon>Dikarya</taxon>
        <taxon>Ascomycota</taxon>
        <taxon>Pezizomycotina</taxon>
        <taxon>Eurotiomycetes</taxon>
        <taxon>Eurotiomycetidae</taxon>
        <taxon>Eurotiales</taxon>
        <taxon>Aspergillaceae</taxon>
        <taxon>Aspergillus</taxon>
        <taxon>Aspergillus subgen. Circumdati</taxon>
    </lineage>
</organism>
<evidence type="ECO:0000313" key="1">
    <source>
        <dbReference type="EMBL" id="RAH66653.1"/>
    </source>
</evidence>
<gene>
    <name evidence="1" type="ORF">BO66DRAFT_441778</name>
</gene>
<proteinExistence type="predicted"/>
<keyword evidence="2" id="KW-1185">Reference proteome</keyword>
<name>A0ACD1GZD4_9EURO</name>
<dbReference type="EMBL" id="KZ824980">
    <property type="protein sequence ID" value="RAH66653.1"/>
    <property type="molecule type" value="Genomic_DNA"/>
</dbReference>
<protein>
    <submittedName>
        <fullName evidence="1">Uncharacterized protein</fullName>
    </submittedName>
</protein>
<accession>A0ACD1GZD4</accession>
<evidence type="ECO:0000313" key="2">
    <source>
        <dbReference type="Proteomes" id="UP000249661"/>
    </source>
</evidence>
<reference evidence="1" key="1">
    <citation type="submission" date="2018-02" db="EMBL/GenBank/DDBJ databases">
        <title>The genomes of Aspergillus section Nigri reveals drivers in fungal speciation.</title>
        <authorList>
            <consortium name="DOE Joint Genome Institute"/>
            <person name="Vesth T.C."/>
            <person name="Nybo J."/>
            <person name="Theobald S."/>
            <person name="Brandl J."/>
            <person name="Frisvad J.C."/>
            <person name="Nielsen K.F."/>
            <person name="Lyhne E.K."/>
            <person name="Kogle M.E."/>
            <person name="Kuo A."/>
            <person name="Riley R."/>
            <person name="Clum A."/>
            <person name="Nolan M."/>
            <person name="Lipzen A."/>
            <person name="Salamov A."/>
            <person name="Henrissat B."/>
            <person name="Wiebenga A."/>
            <person name="De vries R.P."/>
            <person name="Grigoriev I.V."/>
            <person name="Mortensen U.H."/>
            <person name="Andersen M.R."/>
            <person name="Baker S.E."/>
        </authorList>
    </citation>
    <scope>NUCLEOTIDE SEQUENCE</scope>
    <source>
        <strain evidence="1">CBS 121060</strain>
    </source>
</reference>